<comment type="caution">
    <text evidence="10">The sequence shown here is derived from an EMBL/GenBank/DDBJ whole genome shotgun (WGS) entry which is preliminary data.</text>
</comment>
<dbReference type="OMA" id="IGGHAMS"/>
<keyword evidence="11" id="KW-1185">Reference proteome</keyword>
<dbReference type="InterPro" id="IPR001783">
    <property type="entry name" value="Lumazine-bd"/>
</dbReference>
<evidence type="ECO:0000256" key="1">
    <source>
        <dbReference type="ARBA" id="ARBA00002803"/>
    </source>
</evidence>
<evidence type="ECO:0000256" key="3">
    <source>
        <dbReference type="ARBA" id="ARBA00012827"/>
    </source>
</evidence>
<evidence type="ECO:0000256" key="5">
    <source>
        <dbReference type="ARBA" id="ARBA00022619"/>
    </source>
</evidence>
<dbReference type="FunFam" id="2.40.30.20:FF:000004">
    <property type="entry name" value="Riboflavin synthase, alpha subunit"/>
    <property type="match status" value="1"/>
</dbReference>
<comment type="function">
    <text evidence="1">Catalyzes the dismutation of two molecules of 6,7-dimethyl-8-ribityllumazine, resulting in the formation of riboflavin and 5-amino-6-(D-ribitylamino)uracil.</text>
</comment>
<keyword evidence="7" id="KW-0677">Repeat</keyword>
<dbReference type="GO" id="GO:0009231">
    <property type="term" value="P:riboflavin biosynthetic process"/>
    <property type="evidence" value="ECO:0007669"/>
    <property type="project" value="UniProtKB-KW"/>
</dbReference>
<dbReference type="EC" id="2.5.1.9" evidence="3"/>
<feature type="repeat" description="Lumazine-binding" evidence="8">
    <location>
        <begin position="1"/>
        <end position="95"/>
    </location>
</feature>
<protein>
    <recommendedName>
        <fullName evidence="4">Riboflavin synthase</fullName>
        <ecNumber evidence="3">2.5.1.9</ecNumber>
    </recommendedName>
</protein>
<comment type="pathway">
    <text evidence="2">Cofactor biosynthesis; riboflavin biosynthesis; riboflavin from 2-hydroxy-3-oxobutyl phosphate and 5-amino-6-(D-ribitylamino)uracil: step 2/2.</text>
</comment>
<dbReference type="FunFam" id="2.40.30.20:FF:000003">
    <property type="entry name" value="Riboflavin synthase, alpha subunit"/>
    <property type="match status" value="1"/>
</dbReference>
<dbReference type="GeneID" id="63785023"/>
<evidence type="ECO:0000256" key="6">
    <source>
        <dbReference type="ARBA" id="ARBA00022679"/>
    </source>
</evidence>
<dbReference type="NCBIfam" id="NF006767">
    <property type="entry name" value="PRK09289.1"/>
    <property type="match status" value="1"/>
</dbReference>
<dbReference type="Proteomes" id="UP000193685">
    <property type="component" value="Unassembled WGS sequence"/>
</dbReference>
<dbReference type="AlphaFoldDB" id="A0A1Y2FUT5"/>
<dbReference type="PROSITE" id="PS51177">
    <property type="entry name" value="LUMAZINE_BIND"/>
    <property type="match status" value="2"/>
</dbReference>
<evidence type="ECO:0000256" key="8">
    <source>
        <dbReference type="PROSITE-ProRule" id="PRU00524"/>
    </source>
</evidence>
<dbReference type="OrthoDB" id="10258924at2759"/>
<evidence type="ECO:0000313" key="10">
    <source>
        <dbReference type="EMBL" id="ORY87752.1"/>
    </source>
</evidence>
<reference evidence="10 11" key="1">
    <citation type="submission" date="2016-07" db="EMBL/GenBank/DDBJ databases">
        <title>Pervasive Adenine N6-methylation of Active Genes in Fungi.</title>
        <authorList>
            <consortium name="DOE Joint Genome Institute"/>
            <person name="Mondo S.J."/>
            <person name="Dannebaum R.O."/>
            <person name="Kuo R.C."/>
            <person name="Labutti K."/>
            <person name="Haridas S."/>
            <person name="Kuo A."/>
            <person name="Salamov A."/>
            <person name="Ahrendt S.R."/>
            <person name="Lipzen A."/>
            <person name="Sullivan W."/>
            <person name="Andreopoulos W.B."/>
            <person name="Clum A."/>
            <person name="Lindquist E."/>
            <person name="Daum C."/>
            <person name="Ramamoorthy G.K."/>
            <person name="Gryganskyi A."/>
            <person name="Culley D."/>
            <person name="Magnuson J.K."/>
            <person name="James T.Y."/>
            <person name="O'Malley M.A."/>
            <person name="Stajich J.E."/>
            <person name="Spatafora J.W."/>
            <person name="Visel A."/>
            <person name="Grigoriev I.V."/>
        </authorList>
    </citation>
    <scope>NUCLEOTIDE SEQUENCE [LARGE SCALE GENOMIC DNA]</scope>
    <source>
        <strain evidence="10 11">12-1054</strain>
    </source>
</reference>
<dbReference type="GO" id="GO:0004746">
    <property type="term" value="F:riboflavin synthase activity"/>
    <property type="evidence" value="ECO:0007669"/>
    <property type="project" value="UniProtKB-EC"/>
</dbReference>
<name>A0A1Y2FUT5_PROLT</name>
<sequence>MFTGLVEHLGEVQRLADEDGCTLIVEAESILDDAVLGDSIAVNGTCLTITEFDKRQCKFGVAPETLRRTCLGDLKSGDRVNLERACKASTRMGGHLVQGHVDTTAVITERKADGEAIALTFKPRDPTILKYVIEKGYICLDGASLTVTHVDYETWSVMLIAYTQAKITLGFKQVGEVVNVEVDQVGKYIERMIDPHIRALQRKL</sequence>
<dbReference type="Gene3D" id="2.40.30.20">
    <property type="match status" value="2"/>
</dbReference>
<dbReference type="PANTHER" id="PTHR21098">
    <property type="entry name" value="RIBOFLAVIN SYNTHASE ALPHA CHAIN"/>
    <property type="match status" value="1"/>
</dbReference>
<keyword evidence="5" id="KW-0686">Riboflavin biosynthesis</keyword>
<dbReference type="NCBIfam" id="TIGR00187">
    <property type="entry name" value="ribE"/>
    <property type="match status" value="1"/>
</dbReference>
<accession>A0A1Y2FUT5</accession>
<feature type="repeat" description="Lumazine-binding" evidence="8">
    <location>
        <begin position="96"/>
        <end position="193"/>
    </location>
</feature>
<evidence type="ECO:0000313" key="11">
    <source>
        <dbReference type="Proteomes" id="UP000193685"/>
    </source>
</evidence>
<gene>
    <name evidence="10" type="ORF">BCR37DRAFT_375630</name>
</gene>
<dbReference type="InterPro" id="IPR026017">
    <property type="entry name" value="Lumazine-bd_dom"/>
</dbReference>
<dbReference type="CDD" id="cd00402">
    <property type="entry name" value="Riboflavin_synthase_like"/>
    <property type="match status" value="1"/>
</dbReference>
<proteinExistence type="predicted"/>
<dbReference type="RefSeq" id="XP_040728247.1">
    <property type="nucleotide sequence ID" value="XM_040868424.1"/>
</dbReference>
<evidence type="ECO:0000256" key="7">
    <source>
        <dbReference type="ARBA" id="ARBA00022737"/>
    </source>
</evidence>
<dbReference type="Pfam" id="PF00677">
    <property type="entry name" value="Lum_binding"/>
    <property type="match status" value="2"/>
</dbReference>
<keyword evidence="6" id="KW-0808">Transferase</keyword>
<dbReference type="STRING" id="56484.A0A1Y2FUT5"/>
<feature type="domain" description="Lumazine-binding" evidence="9">
    <location>
        <begin position="1"/>
        <end position="95"/>
    </location>
</feature>
<dbReference type="InterPro" id="IPR023366">
    <property type="entry name" value="ATP_synth_asu-like_sf"/>
</dbReference>
<dbReference type="PANTHER" id="PTHR21098:SF0">
    <property type="entry name" value="RIBOFLAVIN SYNTHASE"/>
    <property type="match status" value="1"/>
</dbReference>
<dbReference type="SUPFAM" id="SSF63380">
    <property type="entry name" value="Riboflavin synthase domain-like"/>
    <property type="match status" value="2"/>
</dbReference>
<dbReference type="InterPro" id="IPR017938">
    <property type="entry name" value="Riboflavin_synthase-like_b-brl"/>
</dbReference>
<dbReference type="PIRSF" id="PIRSF000498">
    <property type="entry name" value="Riboflavin_syn_A"/>
    <property type="match status" value="1"/>
</dbReference>
<dbReference type="EMBL" id="MCFI01000001">
    <property type="protein sequence ID" value="ORY87752.1"/>
    <property type="molecule type" value="Genomic_DNA"/>
</dbReference>
<organism evidence="10 11">
    <name type="scientific">Protomyces lactucae-debilis</name>
    <dbReference type="NCBI Taxonomy" id="2754530"/>
    <lineage>
        <taxon>Eukaryota</taxon>
        <taxon>Fungi</taxon>
        <taxon>Dikarya</taxon>
        <taxon>Ascomycota</taxon>
        <taxon>Taphrinomycotina</taxon>
        <taxon>Taphrinomycetes</taxon>
        <taxon>Taphrinales</taxon>
        <taxon>Protomycetaceae</taxon>
        <taxon>Protomyces</taxon>
    </lineage>
</organism>
<evidence type="ECO:0000259" key="9">
    <source>
        <dbReference type="PROSITE" id="PS51177"/>
    </source>
</evidence>
<evidence type="ECO:0000256" key="4">
    <source>
        <dbReference type="ARBA" id="ARBA00013950"/>
    </source>
</evidence>
<evidence type="ECO:0000256" key="2">
    <source>
        <dbReference type="ARBA" id="ARBA00004887"/>
    </source>
</evidence>
<feature type="domain" description="Lumazine-binding" evidence="9">
    <location>
        <begin position="96"/>
        <end position="193"/>
    </location>
</feature>